<evidence type="ECO:0000313" key="1">
    <source>
        <dbReference type="EMBL" id="TBU11708.1"/>
    </source>
</evidence>
<name>A0A4Q9LSY3_9MICR</name>
<dbReference type="AlphaFoldDB" id="A0A4Q9LSY3"/>
<reference evidence="1 2" key="1">
    <citation type="submission" date="2017-12" db="EMBL/GenBank/DDBJ databases">
        <authorList>
            <person name="Pombert J.-F."/>
            <person name="Haag K.L."/>
            <person name="Ebert D."/>
        </authorList>
    </citation>
    <scope>NUCLEOTIDE SEQUENCE [LARGE SCALE GENOMIC DNA]</scope>
    <source>
        <strain evidence="1">IL-G-3</strain>
    </source>
</reference>
<proteinExistence type="predicted"/>
<accession>A0A4Q9LSY3</accession>
<keyword evidence="2" id="KW-1185">Reference proteome</keyword>
<evidence type="ECO:0000313" key="2">
    <source>
        <dbReference type="Proteomes" id="UP000292282"/>
    </source>
</evidence>
<comment type="caution">
    <text evidence="1">The sequence shown here is derived from an EMBL/GenBank/DDBJ whole genome shotgun (WGS) entry which is preliminary data.</text>
</comment>
<feature type="non-terminal residue" evidence="1">
    <location>
        <position position="306"/>
    </location>
</feature>
<dbReference type="VEuPathDB" id="MicrosporidiaDB:CWI38_1073p0020"/>
<dbReference type="Proteomes" id="UP000292282">
    <property type="component" value="Unassembled WGS sequence"/>
</dbReference>
<protein>
    <submittedName>
        <fullName evidence="1">Uncharacterized protein</fullName>
    </submittedName>
</protein>
<organism evidence="1 2">
    <name type="scientific">Hamiltosporidium tvaerminnensis</name>
    <dbReference type="NCBI Taxonomy" id="1176355"/>
    <lineage>
        <taxon>Eukaryota</taxon>
        <taxon>Fungi</taxon>
        <taxon>Fungi incertae sedis</taxon>
        <taxon>Microsporidia</taxon>
        <taxon>Dubosqiidae</taxon>
        <taxon>Hamiltosporidium</taxon>
    </lineage>
</organism>
<sequence>MNIEMYIQSIVLKKIFETIFFDRRRGVESKRNAEESLKSSEMEVIEIFEVHEGPIRPLRMCVPRKIGLKFLKKPNPISEGVVTIDKPINDLPMSLHLCVPDRIGNYLFPRVGMGVSNGFSLLLNKIQESKEVDTSCDDENTTHVVYCNVSEYLIEYAIYYESRLEAFFEYSRNFINNSHEESNIIASKKFLEDSLKDYLVKYPIDVALGGKMLSQTPINPKRKMKEINEIIKAISENKELEEFIFVQFAHFYVSFFLQVNTGVLGFPPLSRILGSSKLSEARKENKKSEVYFKSIRNIYSAKKWNF</sequence>
<gene>
    <name evidence="1" type="ORF">CWI38_1073p0020</name>
</gene>
<dbReference type="EMBL" id="PITK01001073">
    <property type="protein sequence ID" value="TBU11708.1"/>
    <property type="molecule type" value="Genomic_DNA"/>
</dbReference>